<dbReference type="PANTHER" id="PTHR10877:SF183">
    <property type="entry name" value="AT14535P-RELATED"/>
    <property type="match status" value="1"/>
</dbReference>
<evidence type="ECO:0000259" key="8">
    <source>
        <dbReference type="Pfam" id="PF20519"/>
    </source>
</evidence>
<dbReference type="eggNOG" id="KOG3599">
    <property type="taxonomic scope" value="Eukaryota"/>
</dbReference>
<keyword evidence="10" id="KW-1185">Reference proteome</keyword>
<keyword evidence="5 7" id="KW-0472">Membrane</keyword>
<dbReference type="RefSeq" id="XP_008609000.1">
    <property type="nucleotide sequence ID" value="XM_008610778.1"/>
</dbReference>
<proteinExistence type="inferred from homology"/>
<dbReference type="InParanoid" id="T0QU22"/>
<dbReference type="InterPro" id="IPR051223">
    <property type="entry name" value="Polycystin"/>
</dbReference>
<feature type="domain" description="Polycystin" evidence="8">
    <location>
        <begin position="237"/>
        <end position="448"/>
    </location>
</feature>
<dbReference type="AlphaFoldDB" id="T0QU22"/>
<dbReference type="Pfam" id="PF20519">
    <property type="entry name" value="Polycystin_dom"/>
    <property type="match status" value="1"/>
</dbReference>
<feature type="transmembrane region" description="Helical" evidence="7">
    <location>
        <begin position="494"/>
        <end position="514"/>
    </location>
</feature>
<keyword evidence="4 7" id="KW-1133">Transmembrane helix</keyword>
<evidence type="ECO:0000256" key="7">
    <source>
        <dbReference type="SAM" id="Phobius"/>
    </source>
</evidence>
<gene>
    <name evidence="9" type="ORF">SDRG_05083</name>
</gene>
<evidence type="ECO:0000313" key="9">
    <source>
        <dbReference type="EMBL" id="EQC37480.1"/>
    </source>
</evidence>
<keyword evidence="3 7" id="KW-0812">Transmembrane</keyword>
<dbReference type="EMBL" id="JH767144">
    <property type="protein sequence ID" value="EQC37480.1"/>
    <property type="molecule type" value="Genomic_DNA"/>
</dbReference>
<evidence type="ECO:0000313" key="10">
    <source>
        <dbReference type="Proteomes" id="UP000030762"/>
    </source>
</evidence>
<evidence type="ECO:0000256" key="1">
    <source>
        <dbReference type="ARBA" id="ARBA00004141"/>
    </source>
</evidence>
<evidence type="ECO:0000256" key="6">
    <source>
        <dbReference type="SAM" id="MobiDB-lite"/>
    </source>
</evidence>
<evidence type="ECO:0000256" key="5">
    <source>
        <dbReference type="ARBA" id="ARBA00023136"/>
    </source>
</evidence>
<name>T0QU22_SAPDV</name>
<comment type="similarity">
    <text evidence="2">Belongs to the polycystin family.</text>
</comment>
<feature type="transmembrane region" description="Helical" evidence="7">
    <location>
        <begin position="456"/>
        <end position="473"/>
    </location>
</feature>
<feature type="transmembrane region" description="Helical" evidence="7">
    <location>
        <begin position="187"/>
        <end position="206"/>
    </location>
</feature>
<evidence type="ECO:0000256" key="2">
    <source>
        <dbReference type="ARBA" id="ARBA00007200"/>
    </source>
</evidence>
<dbReference type="VEuPathDB" id="FungiDB:SDRG_05083"/>
<dbReference type="STRING" id="1156394.T0QU22"/>
<evidence type="ECO:0000256" key="4">
    <source>
        <dbReference type="ARBA" id="ARBA00022989"/>
    </source>
</evidence>
<reference evidence="9 10" key="1">
    <citation type="submission" date="2012-04" db="EMBL/GenBank/DDBJ databases">
        <title>The Genome Sequence of Saprolegnia declina VS20.</title>
        <authorList>
            <consortium name="The Broad Institute Genome Sequencing Platform"/>
            <person name="Russ C."/>
            <person name="Nusbaum C."/>
            <person name="Tyler B."/>
            <person name="van West P."/>
            <person name="Dieguez-Uribeondo J."/>
            <person name="de Bruijn I."/>
            <person name="Tripathy S."/>
            <person name="Jiang R."/>
            <person name="Young S.K."/>
            <person name="Zeng Q."/>
            <person name="Gargeya S."/>
            <person name="Fitzgerald M."/>
            <person name="Haas B."/>
            <person name="Abouelleil A."/>
            <person name="Alvarado L."/>
            <person name="Arachchi H.M."/>
            <person name="Berlin A."/>
            <person name="Chapman S.B."/>
            <person name="Goldberg J."/>
            <person name="Griggs A."/>
            <person name="Gujja S."/>
            <person name="Hansen M."/>
            <person name="Howarth C."/>
            <person name="Imamovic A."/>
            <person name="Larimer J."/>
            <person name="McCowen C."/>
            <person name="Montmayeur A."/>
            <person name="Murphy C."/>
            <person name="Neiman D."/>
            <person name="Pearson M."/>
            <person name="Priest M."/>
            <person name="Roberts A."/>
            <person name="Saif S."/>
            <person name="Shea T."/>
            <person name="Sisk P."/>
            <person name="Sykes S."/>
            <person name="Wortman J."/>
            <person name="Nusbaum C."/>
            <person name="Birren B."/>
        </authorList>
    </citation>
    <scope>NUCLEOTIDE SEQUENCE [LARGE SCALE GENOMIC DNA]</scope>
    <source>
        <strain evidence="9 10">VS20</strain>
    </source>
</reference>
<organism evidence="9 10">
    <name type="scientific">Saprolegnia diclina (strain VS20)</name>
    <dbReference type="NCBI Taxonomy" id="1156394"/>
    <lineage>
        <taxon>Eukaryota</taxon>
        <taxon>Sar</taxon>
        <taxon>Stramenopiles</taxon>
        <taxon>Oomycota</taxon>
        <taxon>Saprolegniomycetes</taxon>
        <taxon>Saprolegniales</taxon>
        <taxon>Saprolegniaceae</taxon>
        <taxon>Saprolegnia</taxon>
    </lineage>
</organism>
<accession>T0QU22</accession>
<dbReference type="GeneID" id="19945810"/>
<dbReference type="OrthoDB" id="444119at2759"/>
<evidence type="ECO:0000256" key="3">
    <source>
        <dbReference type="ARBA" id="ARBA00022692"/>
    </source>
</evidence>
<dbReference type="GO" id="GO:0016020">
    <property type="term" value="C:membrane"/>
    <property type="evidence" value="ECO:0007669"/>
    <property type="project" value="UniProtKB-SubCell"/>
</dbReference>
<feature type="region of interest" description="Disordered" evidence="6">
    <location>
        <begin position="81"/>
        <end position="100"/>
    </location>
</feature>
<dbReference type="InterPro" id="IPR046791">
    <property type="entry name" value="Polycystin_dom"/>
</dbReference>
<sequence length="730" mass="81085">MMFRAMTSTTSAGSKRTELMDVVMRGYLMEKALKQGLSEAEARDAVAQHMAQVKLSKQHSFRESMREANVGLAATEPAMVGATGDDVTPKPTTVAPSGDATRLFSSRPIEPLAQVEVAVEAPPMDASFSCDNEMTSHLSSISSMTTKDLRKLVRANSAQHGLQWSNPSTALLRTQAKQKASKEVQDMVNYVLFLVLFLVVTLHGRADDTPFKMTFNLMSQLKEKPFPARVSHVTKTFEDVANVNEMHHFLTGVFYDAVYAGASFDGDTAYPKGPTYNAKGMLGTYGQIWGPIRIGQVRVDGVPCAGTLATMLNMTSTICFPSLSPTSMSRTSFGGHGEMYAPDDPPDAAVMFLSPSERWYPAPNFNVYLSPIEPNGCNPKMRVNCPQFERLDSLRHHKFFDMATRALFVDMTLYNANSNQVSTVRLFFEQTPAGGLDPHAEFITYRLYNYETPADYVRLVCQLLILAIVTFELSKEMRAAWTTGRVYFQSATNWIFCLNYALFYVVANMFIVIITDAYIEAQTELDEIDQVELNTMSKEIVHHVLYNIVFRIPFVGKRYLQPMYELALQRTKAMVDTMHHRHLQSTVSSAHLVVASNSDDLVRPKPLVAPTSTRIEPSPPTPEKPAVATLLEPVTPIHSNKPTLVPVADHGKMPCMTLPPVRALTTSPSATGLCSVRESLCEVEHAYTSSVHWARQRLLELGPHASVEDLVRFQAHLAMYKQQCLAAIAP</sequence>
<comment type="subcellular location">
    <subcellularLocation>
        <location evidence="1">Membrane</location>
        <topology evidence="1">Multi-pass membrane protein</topology>
    </subcellularLocation>
</comment>
<protein>
    <recommendedName>
        <fullName evidence="8">Polycystin domain-containing protein</fullName>
    </recommendedName>
</protein>
<dbReference type="Proteomes" id="UP000030762">
    <property type="component" value="Unassembled WGS sequence"/>
</dbReference>
<dbReference type="PANTHER" id="PTHR10877">
    <property type="entry name" value="POLYCYSTIN FAMILY MEMBER"/>
    <property type="match status" value="1"/>
</dbReference>